<dbReference type="EMBL" id="BMIO01000004">
    <property type="protein sequence ID" value="GGD42924.1"/>
    <property type="molecule type" value="Genomic_DNA"/>
</dbReference>
<feature type="chain" id="PRO_5037640840" description="DUF4142 domain-containing protein" evidence="2">
    <location>
        <begin position="22"/>
        <end position="263"/>
    </location>
</feature>
<name>A0A917DJX6_9SPHN</name>
<evidence type="ECO:0000256" key="1">
    <source>
        <dbReference type="SAM" id="MobiDB-lite"/>
    </source>
</evidence>
<dbReference type="AlphaFoldDB" id="A0A917DJX6"/>
<dbReference type="OrthoDB" id="7432148at2"/>
<accession>A0A917DJX6</accession>
<feature type="region of interest" description="Disordered" evidence="1">
    <location>
        <begin position="228"/>
        <end position="263"/>
    </location>
</feature>
<evidence type="ECO:0000313" key="3">
    <source>
        <dbReference type="EMBL" id="GGD42924.1"/>
    </source>
</evidence>
<organism evidence="3 4">
    <name type="scientific">Croceicoccus pelagius</name>
    <dbReference type="NCBI Taxonomy" id="1703341"/>
    <lineage>
        <taxon>Bacteria</taxon>
        <taxon>Pseudomonadati</taxon>
        <taxon>Pseudomonadota</taxon>
        <taxon>Alphaproteobacteria</taxon>
        <taxon>Sphingomonadales</taxon>
        <taxon>Erythrobacteraceae</taxon>
        <taxon>Croceicoccus</taxon>
    </lineage>
</organism>
<evidence type="ECO:0008006" key="5">
    <source>
        <dbReference type="Google" id="ProtNLM"/>
    </source>
</evidence>
<keyword evidence="2" id="KW-0732">Signal</keyword>
<protein>
    <recommendedName>
        <fullName evidence="5">DUF4142 domain-containing protein</fullName>
    </recommendedName>
</protein>
<dbReference type="PROSITE" id="PS51257">
    <property type="entry name" value="PROKAR_LIPOPROTEIN"/>
    <property type="match status" value="1"/>
</dbReference>
<gene>
    <name evidence="3" type="ORF">GCM10010989_16220</name>
</gene>
<evidence type="ECO:0000256" key="2">
    <source>
        <dbReference type="SAM" id="SignalP"/>
    </source>
</evidence>
<dbReference type="Proteomes" id="UP000598997">
    <property type="component" value="Unassembled WGS sequence"/>
</dbReference>
<reference evidence="3 4" key="1">
    <citation type="journal article" date="2014" name="Int. J. Syst. Evol. Microbiol.">
        <title>Complete genome sequence of Corynebacterium casei LMG S-19264T (=DSM 44701T), isolated from a smear-ripened cheese.</title>
        <authorList>
            <consortium name="US DOE Joint Genome Institute (JGI-PGF)"/>
            <person name="Walter F."/>
            <person name="Albersmeier A."/>
            <person name="Kalinowski J."/>
            <person name="Ruckert C."/>
        </authorList>
    </citation>
    <scope>NUCLEOTIDE SEQUENCE [LARGE SCALE GENOMIC DNA]</scope>
    <source>
        <strain evidence="3 4">CGMCC 1.15358</strain>
    </source>
</reference>
<proteinExistence type="predicted"/>
<evidence type="ECO:0000313" key="4">
    <source>
        <dbReference type="Proteomes" id="UP000598997"/>
    </source>
</evidence>
<dbReference type="RefSeq" id="WP_156521807.1">
    <property type="nucleotide sequence ID" value="NZ_BMIO01000004.1"/>
</dbReference>
<comment type="caution">
    <text evidence="3">The sequence shown here is derived from an EMBL/GenBank/DDBJ whole genome shotgun (WGS) entry which is preliminary data.</text>
</comment>
<keyword evidence="4" id="KW-1185">Reference proteome</keyword>
<feature type="compositionally biased region" description="Polar residues" evidence="1">
    <location>
        <begin position="243"/>
        <end position="263"/>
    </location>
</feature>
<feature type="signal peptide" evidence="2">
    <location>
        <begin position="1"/>
        <end position="21"/>
    </location>
</feature>
<sequence length="263" mass="28023">MTSKVVKIVQACAIVGVATLAGCTPPPPPAPPPPPPPVVEAFPARPLAPGYAQENLAVPATDAMGIRQTVNTGLTSAQTTWNLRSAYNVAALNCQGPEHAAMAAQYGEFLKTHTRELSATNRALDSEFRQKYGPGYKDVRDKYMTQVYNYFALPPALDRFCAAALSVSNQLTTVEKGNLDVAAATLLPQLESVFLQFFSEYEAYRVAATAWDARYLATYGVPYRRPGGNPLAPEATDPLAPEQTLSLPQTSASTDTGVVASGS</sequence>